<reference evidence="2" key="1">
    <citation type="submission" date="2018-05" db="EMBL/GenBank/DDBJ databases">
        <title>Genome Sequencing of selected type strains of the family Eggerthellaceae.</title>
        <authorList>
            <person name="Danylec N."/>
            <person name="Stoll D.A."/>
            <person name="Doetsch A."/>
            <person name="Huch M."/>
        </authorList>
    </citation>
    <scope>NUCLEOTIDE SEQUENCE [LARGE SCALE GENOMIC DNA]</scope>
    <source>
        <strain evidence="2">DSM 17537</strain>
    </source>
</reference>
<dbReference type="PANTHER" id="PTHR30595">
    <property type="entry name" value="GLPR-RELATED TRANSCRIPTIONAL REPRESSOR"/>
    <property type="match status" value="1"/>
</dbReference>
<dbReference type="EMBL" id="QICB01000001">
    <property type="protein sequence ID" value="RNL21450.1"/>
    <property type="molecule type" value="Genomic_DNA"/>
</dbReference>
<accession>A0A3N0AI15</accession>
<dbReference type="PANTHER" id="PTHR30595:SF6">
    <property type="entry name" value="SCHLAFEN ALBA-2 DOMAIN-CONTAINING PROTEIN"/>
    <property type="match status" value="1"/>
</dbReference>
<proteinExistence type="predicted"/>
<evidence type="ECO:0000313" key="2">
    <source>
        <dbReference type="Proteomes" id="UP000267368"/>
    </source>
</evidence>
<dbReference type="OrthoDB" id="3175437at2"/>
<name>A0A3N0AI15_9ACTN</name>
<sequence>MFAPYAYPNIRHLSQLDRAECISCEKEPWDMRASGISVQEADPFGVMLAMQQGFAARRIPFFCDDAPSALTNLGLSRGGMLTNAAALLFHRFEDALILCRAYDSPRCDVLIEGADCSGSFSTALEEARAFLERHAPRALAIQRENAHEKESCIACALGEALVNALAHRDYEIAEPVRAVVSPGCVRISSPGPYLFDVYVPSPRKEGAAETLRDRPAAGAMPTRNALLVQALYRFGGVDARGSGMPLIVSTCSYCGLRVSWSNENGHAVIAFEPADE</sequence>
<keyword evidence="2" id="KW-1185">Reference proteome</keyword>
<evidence type="ECO:0000313" key="1">
    <source>
        <dbReference type="EMBL" id="RNL21450.1"/>
    </source>
</evidence>
<dbReference type="AlphaFoldDB" id="A0A3N0AI15"/>
<comment type="caution">
    <text evidence="1">The sequence shown here is derived from an EMBL/GenBank/DDBJ whole genome shotgun (WGS) entry which is preliminary data.</text>
</comment>
<dbReference type="InterPro" id="IPR038475">
    <property type="entry name" value="RecG_C_sf"/>
</dbReference>
<dbReference type="Gene3D" id="3.30.565.60">
    <property type="match status" value="1"/>
</dbReference>
<evidence type="ECO:0008006" key="3">
    <source>
        <dbReference type="Google" id="ProtNLM"/>
    </source>
</evidence>
<dbReference type="RefSeq" id="WP_123197292.1">
    <property type="nucleotide sequence ID" value="NZ_QICB01000001.1"/>
</dbReference>
<gene>
    <name evidence="1" type="ORF">DMP07_00960</name>
</gene>
<protein>
    <recommendedName>
        <fullName evidence="3">ATP-dependent DNA helicase RecG C-terminal domain-containing protein</fullName>
    </recommendedName>
</protein>
<dbReference type="Proteomes" id="UP000267368">
    <property type="component" value="Unassembled WGS sequence"/>
</dbReference>
<organism evidence="1 2">
    <name type="scientific">Slackia faecicanis</name>
    <dbReference type="NCBI Taxonomy" id="255723"/>
    <lineage>
        <taxon>Bacteria</taxon>
        <taxon>Bacillati</taxon>
        <taxon>Actinomycetota</taxon>
        <taxon>Coriobacteriia</taxon>
        <taxon>Eggerthellales</taxon>
        <taxon>Eggerthellaceae</taxon>
        <taxon>Slackia</taxon>
    </lineage>
</organism>